<comment type="caution">
    <text evidence="10">The sequence shown here is derived from an EMBL/GenBank/DDBJ whole genome shotgun (WGS) entry which is preliminary data.</text>
</comment>
<evidence type="ECO:0000256" key="8">
    <source>
        <dbReference type="SAM" id="MobiDB-lite"/>
    </source>
</evidence>
<name>A0A4S8NQL9_9ACTN</name>
<comment type="similarity">
    <text evidence="2">Belongs to the MreD family.</text>
</comment>
<keyword evidence="5" id="KW-0133">Cell shape</keyword>
<keyword evidence="3" id="KW-1003">Cell membrane</keyword>
<evidence type="ECO:0000256" key="7">
    <source>
        <dbReference type="ARBA" id="ARBA00023136"/>
    </source>
</evidence>
<evidence type="ECO:0000256" key="1">
    <source>
        <dbReference type="ARBA" id="ARBA00004651"/>
    </source>
</evidence>
<dbReference type="OrthoDB" id="3473300at2"/>
<comment type="subcellular location">
    <subcellularLocation>
        <location evidence="1">Cell membrane</location>
        <topology evidence="1">Multi-pass membrane protein</topology>
    </subcellularLocation>
</comment>
<evidence type="ECO:0000313" key="10">
    <source>
        <dbReference type="EMBL" id="THV18745.1"/>
    </source>
</evidence>
<dbReference type="Proteomes" id="UP000307087">
    <property type="component" value="Unassembled WGS sequence"/>
</dbReference>
<protein>
    <submittedName>
        <fullName evidence="10">Rod shape-determining protein MreD</fullName>
    </submittedName>
</protein>
<evidence type="ECO:0000256" key="2">
    <source>
        <dbReference type="ARBA" id="ARBA00007776"/>
    </source>
</evidence>
<evidence type="ECO:0000256" key="3">
    <source>
        <dbReference type="ARBA" id="ARBA00022475"/>
    </source>
</evidence>
<keyword evidence="6 9" id="KW-1133">Transmembrane helix</keyword>
<feature type="transmembrane region" description="Helical" evidence="9">
    <location>
        <begin position="28"/>
        <end position="48"/>
    </location>
</feature>
<evidence type="ECO:0000256" key="6">
    <source>
        <dbReference type="ARBA" id="ARBA00022989"/>
    </source>
</evidence>
<evidence type="ECO:0000256" key="9">
    <source>
        <dbReference type="SAM" id="Phobius"/>
    </source>
</evidence>
<dbReference type="Pfam" id="PF04093">
    <property type="entry name" value="MreD"/>
    <property type="match status" value="1"/>
</dbReference>
<reference evidence="10 11" key="1">
    <citation type="journal article" date="2009" name="Int. J. Syst. Evol. Microbiol.">
        <title>Nocardioides caeni sp. nov., isolated from wastewater.</title>
        <authorList>
            <person name="Yoon J.H."/>
            <person name="Kang S.J."/>
            <person name="Park S."/>
            <person name="Kim W."/>
            <person name="Oh T.K."/>
        </authorList>
    </citation>
    <scope>NUCLEOTIDE SEQUENCE [LARGE SCALE GENOMIC DNA]</scope>
    <source>
        <strain evidence="10 11">DSM 23134</strain>
    </source>
</reference>
<keyword evidence="11" id="KW-1185">Reference proteome</keyword>
<proteinExistence type="inferred from homology"/>
<dbReference type="AlphaFoldDB" id="A0A4S8NQL9"/>
<feature type="transmembrane region" description="Helical" evidence="9">
    <location>
        <begin position="115"/>
        <end position="139"/>
    </location>
</feature>
<dbReference type="GO" id="GO:0008360">
    <property type="term" value="P:regulation of cell shape"/>
    <property type="evidence" value="ECO:0007669"/>
    <property type="project" value="UniProtKB-KW"/>
</dbReference>
<dbReference type="InterPro" id="IPR007227">
    <property type="entry name" value="Cell_shape_determining_MreD"/>
</dbReference>
<gene>
    <name evidence="10" type="primary">mreD</name>
    <name evidence="10" type="ORF">E9934_00910</name>
</gene>
<evidence type="ECO:0000256" key="5">
    <source>
        <dbReference type="ARBA" id="ARBA00022960"/>
    </source>
</evidence>
<feature type="region of interest" description="Disordered" evidence="8">
    <location>
        <begin position="182"/>
        <end position="201"/>
    </location>
</feature>
<evidence type="ECO:0000313" key="11">
    <source>
        <dbReference type="Proteomes" id="UP000307087"/>
    </source>
</evidence>
<feature type="transmembrane region" description="Helical" evidence="9">
    <location>
        <begin position="151"/>
        <end position="174"/>
    </location>
</feature>
<dbReference type="NCBIfam" id="TIGR03426">
    <property type="entry name" value="shape_MreD"/>
    <property type="match status" value="1"/>
</dbReference>
<accession>A0A4S8NQL9</accession>
<organism evidence="10 11">
    <name type="scientific">Nocardioides caeni</name>
    <dbReference type="NCBI Taxonomy" id="574700"/>
    <lineage>
        <taxon>Bacteria</taxon>
        <taxon>Bacillati</taxon>
        <taxon>Actinomycetota</taxon>
        <taxon>Actinomycetes</taxon>
        <taxon>Propionibacteriales</taxon>
        <taxon>Nocardioidaceae</taxon>
        <taxon>Nocardioides</taxon>
    </lineage>
</organism>
<sequence>MRLLSVTIALVVALLLQVTVLPHFAWRIGGLGVVPDLVLLVVVAVALVTDTRYATLTGFFAGVLTDLAPPADHVAGRGALALMIVGYVIGRLAHDHVAEVGRPDEDVVRRPPLPLVVAAAAGGSFIGTTVFALSGLVLGDSAASVADLLPVVLAALVMDVVAALVVVPVVLALLSRPAGRQRSERTLAGTTRTSRRTLARS</sequence>
<keyword evidence="7 9" id="KW-0472">Membrane</keyword>
<keyword evidence="4 9" id="KW-0812">Transmembrane</keyword>
<dbReference type="EMBL" id="STGW01000001">
    <property type="protein sequence ID" value="THV18745.1"/>
    <property type="molecule type" value="Genomic_DNA"/>
</dbReference>
<dbReference type="GO" id="GO:0005886">
    <property type="term" value="C:plasma membrane"/>
    <property type="evidence" value="ECO:0007669"/>
    <property type="project" value="UniProtKB-SubCell"/>
</dbReference>
<evidence type="ECO:0000256" key="4">
    <source>
        <dbReference type="ARBA" id="ARBA00022692"/>
    </source>
</evidence>